<proteinExistence type="predicted"/>
<dbReference type="Proteomes" id="UP000828236">
    <property type="component" value="Unassembled WGS sequence"/>
</dbReference>
<reference evidence="3" key="2">
    <citation type="journal article" date="2021" name="World Allergy Organ. J.">
        <title>Chromosome-level assembly of Dermatophagoides farinae genome and transcriptome reveals two novel allergens Der f 37 and Der f 39.</title>
        <authorList>
            <person name="Chen J."/>
            <person name="Cai Z."/>
            <person name="Fan D."/>
            <person name="Hu J."/>
            <person name="Hou Y."/>
            <person name="He Y."/>
            <person name="Zhang Z."/>
            <person name="Zhao Z."/>
            <person name="Gao P."/>
            <person name="Hu W."/>
            <person name="Sun J."/>
            <person name="Li J."/>
            <person name="Ji K."/>
        </authorList>
    </citation>
    <scope>NUCLEOTIDE SEQUENCE</scope>
    <source>
        <strain evidence="3">JKM2019</strain>
    </source>
</reference>
<comment type="caution">
    <text evidence="3">The sequence shown here is derived from an EMBL/GenBank/DDBJ whole genome shotgun (WGS) entry which is preliminary data.</text>
</comment>
<organism evidence="3">
    <name type="scientific">Dermatophagoides farinae</name>
    <name type="common">American house dust mite</name>
    <dbReference type="NCBI Taxonomy" id="6954"/>
    <lineage>
        <taxon>Eukaryota</taxon>
        <taxon>Metazoa</taxon>
        <taxon>Ecdysozoa</taxon>
        <taxon>Arthropoda</taxon>
        <taxon>Chelicerata</taxon>
        <taxon>Arachnida</taxon>
        <taxon>Acari</taxon>
        <taxon>Acariformes</taxon>
        <taxon>Sarcoptiformes</taxon>
        <taxon>Astigmata</taxon>
        <taxon>Psoroptidia</taxon>
        <taxon>Analgoidea</taxon>
        <taxon>Pyroglyphidae</taxon>
        <taxon>Dermatophagoidinae</taxon>
        <taxon>Dermatophagoides</taxon>
    </lineage>
</organism>
<keyword evidence="2" id="KW-0472">Membrane</keyword>
<evidence type="ECO:0000256" key="1">
    <source>
        <dbReference type="SAM" id="MobiDB-lite"/>
    </source>
</evidence>
<keyword evidence="2" id="KW-1133">Transmembrane helix</keyword>
<dbReference type="AlphaFoldDB" id="A0A9D4P7R6"/>
<keyword evidence="2" id="KW-0812">Transmembrane</keyword>
<feature type="region of interest" description="Disordered" evidence="1">
    <location>
        <begin position="165"/>
        <end position="193"/>
    </location>
</feature>
<protein>
    <submittedName>
        <fullName evidence="3">Uncharacterized protein</fullName>
    </submittedName>
</protein>
<dbReference type="EMBL" id="SDOV01000001">
    <property type="protein sequence ID" value="KAH7644480.1"/>
    <property type="molecule type" value="Genomic_DNA"/>
</dbReference>
<feature type="compositionally biased region" description="Low complexity" evidence="1">
    <location>
        <begin position="166"/>
        <end position="176"/>
    </location>
</feature>
<evidence type="ECO:0000256" key="2">
    <source>
        <dbReference type="SAM" id="Phobius"/>
    </source>
</evidence>
<name>A0A9D4P7R6_DERFA</name>
<feature type="transmembrane region" description="Helical" evidence="2">
    <location>
        <begin position="100"/>
        <end position="118"/>
    </location>
</feature>
<gene>
    <name evidence="3" type="ORF">HUG17_0018</name>
</gene>
<reference evidence="3" key="1">
    <citation type="submission" date="2020-06" db="EMBL/GenBank/DDBJ databases">
        <authorList>
            <person name="Ji K."/>
            <person name="Li J."/>
        </authorList>
    </citation>
    <scope>NUCLEOTIDE SEQUENCE</scope>
    <source>
        <strain evidence="3">JKM2019</strain>
        <tissue evidence="3">Whole body</tissue>
    </source>
</reference>
<evidence type="ECO:0000313" key="3">
    <source>
        <dbReference type="EMBL" id="KAH7644480.1"/>
    </source>
</evidence>
<sequence length="207" mass="22869">MSIQLNHLYILDYWNLCRITATNNLETTTKSSSTNKKIYTIDPIALKKAEAEKVAAENLAFVAGGGGGGGEDSALKADLKQILQKLIQASETISMRTMKFLSLITVLIVLVTLFTLVISQLNKDETKHEYGIAFPLEENESTQRLQQQLASLPDLINVATSTSSFNKNQNQNQLKRQQNDDGQSSLPSSTTTTTTSTMVTKIWIIKQ</sequence>
<accession>A0A9D4P7R6</accession>